<accession>A0A507C604</accession>
<dbReference type="OrthoDB" id="5597648at2759"/>
<dbReference type="Proteomes" id="UP000319731">
    <property type="component" value="Unassembled WGS sequence"/>
</dbReference>
<sequence>MSTAEHEEDEFFEPEEQQVQHQASSKPSSNPSSPIITKPIIQQQIDKEPSPTLSAQHNIVKSAANTKALFDDVSPTPQASNVWGSWGSSLSSFVNVAQSTLAKQADRLYESLDPEYEREKMSIRDREARTKALSTPLDADAITPDPKADTQQPIDPIHAVSHAAEALLSKMDEGLNSVSDAVGNSLFSGYKKIEEAKIGEKVLALQNHAANHEMLQQSRDLSQDALSSGLAALEGLGQQAMNFFGSRPTQAPTKLTKQQTSSTKTFSSVFNESEGGASFIAIESLSTSASSQVTTLISKSSKTADMKDIDQAFDVDSMLEDAESISERPFSDDKEFDSLVNSLKGLTAQAPTILTKIKEAIRPCESSTSEKLRFFNVLYEKKLPSDTTIEEFIDGLYLDALAVLVSSVESWCTLVLRVAESQLMSVSETSDKPKAVDSVSEIMESLRTASIAMINVINETAEIYSSAFASLAKKFPRESVATLVDKAVTILNNDGESAITVIQESFNNLSPIFKFKRL</sequence>
<dbReference type="AlphaFoldDB" id="A0A507C604"/>
<protein>
    <submittedName>
        <fullName evidence="2">Uncharacterized protein</fullName>
    </submittedName>
</protein>
<evidence type="ECO:0000313" key="3">
    <source>
        <dbReference type="Proteomes" id="UP000319731"/>
    </source>
</evidence>
<dbReference type="RefSeq" id="XP_031025259.1">
    <property type="nucleotide sequence ID" value="XM_031168819.1"/>
</dbReference>
<comment type="caution">
    <text evidence="2">The sequence shown here is derived from an EMBL/GenBank/DDBJ whole genome shotgun (WGS) entry which is preliminary data.</text>
</comment>
<name>A0A507C604_9FUNG</name>
<reference evidence="2 3" key="1">
    <citation type="journal article" date="2019" name="Sci. Rep.">
        <title>Comparative genomics of chytrid fungi reveal insights into the obligate biotrophic and pathogenic lifestyle of Synchytrium endobioticum.</title>
        <authorList>
            <person name="van de Vossenberg B.T.L.H."/>
            <person name="Warris S."/>
            <person name="Nguyen H.D.T."/>
            <person name="van Gent-Pelzer M.P.E."/>
            <person name="Joly D.L."/>
            <person name="van de Geest H.C."/>
            <person name="Bonants P.J.M."/>
            <person name="Smith D.S."/>
            <person name="Levesque C.A."/>
            <person name="van der Lee T.A.J."/>
        </authorList>
    </citation>
    <scope>NUCLEOTIDE SEQUENCE [LARGE SCALE GENOMIC DNA]</scope>
    <source>
        <strain evidence="2 3">JEL517</strain>
    </source>
</reference>
<evidence type="ECO:0000313" key="2">
    <source>
        <dbReference type="EMBL" id="TPX34539.1"/>
    </source>
</evidence>
<feature type="compositionally biased region" description="Low complexity" evidence="1">
    <location>
        <begin position="17"/>
        <end position="44"/>
    </location>
</feature>
<feature type="region of interest" description="Disordered" evidence="1">
    <location>
        <begin position="1"/>
        <end position="54"/>
    </location>
</feature>
<proteinExistence type="predicted"/>
<gene>
    <name evidence="2" type="ORF">SmJEL517_g02891</name>
</gene>
<dbReference type="GeneID" id="42004116"/>
<organism evidence="2 3">
    <name type="scientific">Synchytrium microbalum</name>
    <dbReference type="NCBI Taxonomy" id="1806994"/>
    <lineage>
        <taxon>Eukaryota</taxon>
        <taxon>Fungi</taxon>
        <taxon>Fungi incertae sedis</taxon>
        <taxon>Chytridiomycota</taxon>
        <taxon>Chytridiomycota incertae sedis</taxon>
        <taxon>Chytridiomycetes</taxon>
        <taxon>Synchytriales</taxon>
        <taxon>Synchytriaceae</taxon>
        <taxon>Synchytrium</taxon>
    </lineage>
</organism>
<feature type="compositionally biased region" description="Acidic residues" evidence="1">
    <location>
        <begin position="1"/>
        <end position="16"/>
    </location>
</feature>
<evidence type="ECO:0000256" key="1">
    <source>
        <dbReference type="SAM" id="MobiDB-lite"/>
    </source>
</evidence>
<dbReference type="EMBL" id="QEAO01000013">
    <property type="protein sequence ID" value="TPX34539.1"/>
    <property type="molecule type" value="Genomic_DNA"/>
</dbReference>
<keyword evidence="3" id="KW-1185">Reference proteome</keyword>